<name>A0AAV2LJI1_KNICA</name>
<dbReference type="AlphaFoldDB" id="A0AAV2LJI1"/>
<reference evidence="1 2" key="1">
    <citation type="submission" date="2024-04" db="EMBL/GenBank/DDBJ databases">
        <authorList>
            <person name="Waldvogel A.-M."/>
            <person name="Schoenle A."/>
        </authorList>
    </citation>
    <scope>NUCLEOTIDE SEQUENCE [LARGE SCALE GENOMIC DNA]</scope>
</reference>
<protein>
    <submittedName>
        <fullName evidence="1">Uncharacterized protein</fullName>
    </submittedName>
</protein>
<evidence type="ECO:0000313" key="2">
    <source>
        <dbReference type="Proteomes" id="UP001497482"/>
    </source>
</evidence>
<gene>
    <name evidence="1" type="ORF">KC01_LOCUS28750</name>
</gene>
<accession>A0AAV2LJI1</accession>
<proteinExistence type="predicted"/>
<dbReference type="Proteomes" id="UP001497482">
    <property type="component" value="Chromosome 3"/>
</dbReference>
<dbReference type="EMBL" id="OZ035825">
    <property type="protein sequence ID" value="CAL1600664.1"/>
    <property type="molecule type" value="Genomic_DNA"/>
</dbReference>
<organism evidence="1 2">
    <name type="scientific">Knipowitschia caucasica</name>
    <name type="common">Caucasian dwarf goby</name>
    <name type="synonym">Pomatoschistus caucasicus</name>
    <dbReference type="NCBI Taxonomy" id="637954"/>
    <lineage>
        <taxon>Eukaryota</taxon>
        <taxon>Metazoa</taxon>
        <taxon>Chordata</taxon>
        <taxon>Craniata</taxon>
        <taxon>Vertebrata</taxon>
        <taxon>Euteleostomi</taxon>
        <taxon>Actinopterygii</taxon>
        <taxon>Neopterygii</taxon>
        <taxon>Teleostei</taxon>
        <taxon>Neoteleostei</taxon>
        <taxon>Acanthomorphata</taxon>
        <taxon>Gobiaria</taxon>
        <taxon>Gobiiformes</taxon>
        <taxon>Gobioidei</taxon>
        <taxon>Gobiidae</taxon>
        <taxon>Gobiinae</taxon>
        <taxon>Knipowitschia</taxon>
    </lineage>
</organism>
<sequence>MWRSSSHFARTLLAALDYNHHNNRPAHVNSKGQVSLGDFFCESSSLFLYPFLVLVLEVDFQSHWLSP</sequence>
<keyword evidence="2" id="KW-1185">Reference proteome</keyword>
<evidence type="ECO:0000313" key="1">
    <source>
        <dbReference type="EMBL" id="CAL1600664.1"/>
    </source>
</evidence>